<dbReference type="Proteomes" id="UP000186336">
    <property type="component" value="Chromosome"/>
</dbReference>
<gene>
    <name evidence="1" type="ORF">BWR18_04060</name>
</gene>
<dbReference type="EMBL" id="CP019312">
    <property type="protein sequence ID" value="APX10955.1"/>
    <property type="molecule type" value="Genomic_DNA"/>
</dbReference>
<dbReference type="AlphaFoldDB" id="A0A1P8MSD3"/>
<evidence type="ECO:0000313" key="2">
    <source>
        <dbReference type="Proteomes" id="UP000186336"/>
    </source>
</evidence>
<evidence type="ECO:0000313" key="1">
    <source>
        <dbReference type="EMBL" id="APX10955.1"/>
    </source>
</evidence>
<dbReference type="RefSeq" id="WP_076626821.1">
    <property type="nucleotide sequence ID" value="NZ_CP019312.1"/>
</dbReference>
<keyword evidence="2" id="KW-1185">Reference proteome</keyword>
<sequence>MYDLDYYETALMLDPNFGGHGGSDNFLQDYWDRNQPAPDPADYQQWQIDAAVELFETVLQDPRINSVLDAYQNIPEPAEHVTNMVVNQTSQWMAENAEAGAYDDIFDQYNEMSDMADAWESANGFDDPFLDWHSFGETSFWRDDGPTWWGDEYGIY</sequence>
<dbReference type="KEGG" id="tom:BWR18_04060"/>
<reference evidence="1 2" key="1">
    <citation type="submission" date="2017-01" db="EMBL/GenBank/DDBJ databases">
        <title>Complete genome of Tateyamaria omphalii DOK1-4 isolated from seawater in Dokdo.</title>
        <authorList>
            <person name="Kim J.H."/>
            <person name="Chi W.-J."/>
        </authorList>
    </citation>
    <scope>NUCLEOTIDE SEQUENCE [LARGE SCALE GENOMIC DNA]</scope>
    <source>
        <strain evidence="1 2">DOK1-4</strain>
    </source>
</reference>
<name>A0A1P8MSD3_9RHOB</name>
<dbReference type="STRING" id="299262.BWR18_04060"/>
<accession>A0A1P8MSD3</accession>
<protein>
    <submittedName>
        <fullName evidence="1">Uncharacterized protein</fullName>
    </submittedName>
</protein>
<organism evidence="1 2">
    <name type="scientific">Tateyamaria omphalii</name>
    <dbReference type="NCBI Taxonomy" id="299262"/>
    <lineage>
        <taxon>Bacteria</taxon>
        <taxon>Pseudomonadati</taxon>
        <taxon>Pseudomonadota</taxon>
        <taxon>Alphaproteobacteria</taxon>
        <taxon>Rhodobacterales</taxon>
        <taxon>Roseobacteraceae</taxon>
        <taxon>Tateyamaria</taxon>
    </lineage>
</organism>
<proteinExistence type="predicted"/>